<dbReference type="Proteomes" id="UP000499080">
    <property type="component" value="Unassembled WGS sequence"/>
</dbReference>
<dbReference type="EMBL" id="BGPR01045793">
    <property type="protein sequence ID" value="GBO22732.1"/>
    <property type="molecule type" value="Genomic_DNA"/>
</dbReference>
<protein>
    <submittedName>
        <fullName evidence="2">Uncharacterized protein</fullName>
    </submittedName>
</protein>
<proteinExistence type="predicted"/>
<gene>
    <name evidence="2" type="ORF">AVEN_2750_1</name>
</gene>
<evidence type="ECO:0000256" key="1">
    <source>
        <dbReference type="SAM" id="MobiDB-lite"/>
    </source>
</evidence>
<dbReference type="AlphaFoldDB" id="A0A4Y2VDT9"/>
<name>A0A4Y2VDT9_ARAVE</name>
<organism evidence="2 3">
    <name type="scientific">Araneus ventricosus</name>
    <name type="common">Orbweaver spider</name>
    <name type="synonym">Epeira ventricosa</name>
    <dbReference type="NCBI Taxonomy" id="182803"/>
    <lineage>
        <taxon>Eukaryota</taxon>
        <taxon>Metazoa</taxon>
        <taxon>Ecdysozoa</taxon>
        <taxon>Arthropoda</taxon>
        <taxon>Chelicerata</taxon>
        <taxon>Arachnida</taxon>
        <taxon>Araneae</taxon>
        <taxon>Araneomorphae</taxon>
        <taxon>Entelegynae</taxon>
        <taxon>Araneoidea</taxon>
        <taxon>Araneidae</taxon>
        <taxon>Araneus</taxon>
    </lineage>
</organism>
<comment type="caution">
    <text evidence="2">The sequence shown here is derived from an EMBL/GenBank/DDBJ whole genome shotgun (WGS) entry which is preliminary data.</text>
</comment>
<keyword evidence="3" id="KW-1185">Reference proteome</keyword>
<accession>A0A4Y2VDT9</accession>
<evidence type="ECO:0000313" key="3">
    <source>
        <dbReference type="Proteomes" id="UP000499080"/>
    </source>
</evidence>
<evidence type="ECO:0000313" key="2">
    <source>
        <dbReference type="EMBL" id="GBO22732.1"/>
    </source>
</evidence>
<feature type="region of interest" description="Disordered" evidence="1">
    <location>
        <begin position="1"/>
        <end position="34"/>
    </location>
</feature>
<reference evidence="2 3" key="1">
    <citation type="journal article" date="2019" name="Sci. Rep.">
        <title>Orb-weaving spider Araneus ventricosus genome elucidates the spidroin gene catalogue.</title>
        <authorList>
            <person name="Kono N."/>
            <person name="Nakamura H."/>
            <person name="Ohtoshi R."/>
            <person name="Moran D.A.P."/>
            <person name="Shinohara A."/>
            <person name="Yoshida Y."/>
            <person name="Fujiwara M."/>
            <person name="Mori M."/>
            <person name="Tomita M."/>
            <person name="Arakawa K."/>
        </authorList>
    </citation>
    <scope>NUCLEOTIDE SEQUENCE [LARGE SCALE GENOMIC DNA]</scope>
</reference>
<sequence length="223" mass="24349">MSRQNPNVGKEGVGKFFGKGGQRKKIKPINQSGNQKMNKENILSICCFVSVAPAGPSGDCLHRLPATDHRGRRTCTRPAGAVEGGTFYRAVCLHLLGRDGAAHRLPAQLNGDCGLPAWARTRPTEDTACLHRLPAAGSSRARPAWFAGPSEGLWSQLHLACWAVRAAVCLPGHCWAVRARPACLPRPNYKTGCQRTCDLHWATYYRPSGPDLPPRLLLTRPER</sequence>